<sequence>MKIQASVAMSCDPVFAKVCTGKRINRPDNRRFFQVVKRRALSTTAWSMRETTPVSMAQKGKTVFASKRLFANLNCRASLVFSRSSDSKAIRRSGEMI</sequence>
<accession>A0A735VRX8</accession>
<protein>
    <submittedName>
        <fullName evidence="1">Uncharacterized protein</fullName>
    </submittedName>
</protein>
<dbReference type="EMBL" id="DAASUW010000015">
    <property type="protein sequence ID" value="HAE7122836.1"/>
    <property type="molecule type" value="Genomic_DNA"/>
</dbReference>
<name>A0A735VRX8_SALDZ</name>
<gene>
    <name evidence="1" type="ORF">GND69_002602</name>
</gene>
<reference evidence="1" key="1">
    <citation type="journal article" date="2018" name="Genome Biol.">
        <title>SKESA: strategic k-mer extension for scrupulous assemblies.</title>
        <authorList>
            <person name="Souvorov A."/>
            <person name="Agarwala R."/>
            <person name="Lipman D.J."/>
        </authorList>
    </citation>
    <scope>NUCLEOTIDE SEQUENCE</scope>
    <source>
        <strain evidence="1">128-87</strain>
    </source>
</reference>
<organism evidence="1">
    <name type="scientific">Salmonella enterica subsp. diarizonae serovar 48:i:z</name>
    <dbReference type="NCBI Taxonomy" id="1192842"/>
    <lineage>
        <taxon>Bacteria</taxon>
        <taxon>Pseudomonadati</taxon>
        <taxon>Pseudomonadota</taxon>
        <taxon>Gammaproteobacteria</taxon>
        <taxon>Enterobacterales</taxon>
        <taxon>Enterobacteriaceae</taxon>
        <taxon>Salmonella</taxon>
    </lineage>
</organism>
<dbReference type="RefSeq" id="WP_139770973.1">
    <property type="nucleotide sequence ID" value="NZ_PVNQ01000004.1"/>
</dbReference>
<proteinExistence type="predicted"/>
<reference evidence="1" key="2">
    <citation type="submission" date="2018-07" db="EMBL/GenBank/DDBJ databases">
        <authorList>
            <consortium name="NCBI Pathogen Detection Project"/>
        </authorList>
    </citation>
    <scope>NUCLEOTIDE SEQUENCE</scope>
    <source>
        <strain evidence="1">128-87</strain>
    </source>
</reference>
<comment type="caution">
    <text evidence="1">The sequence shown here is derived from an EMBL/GenBank/DDBJ whole genome shotgun (WGS) entry which is preliminary data.</text>
</comment>
<dbReference type="AlphaFoldDB" id="A0A735VRX8"/>
<evidence type="ECO:0000313" key="1">
    <source>
        <dbReference type="EMBL" id="HAE7122836.1"/>
    </source>
</evidence>